<dbReference type="Proteomes" id="UP001064048">
    <property type="component" value="Chromosome 9"/>
</dbReference>
<reference evidence="1 2" key="1">
    <citation type="journal article" date="2022" name="Genome Biol. Evol.">
        <title>The Spruce Budworm Genome: Reconstructing the Evolutionary History of Antifreeze Proteins.</title>
        <authorList>
            <person name="Beliveau C."/>
            <person name="Gagne P."/>
            <person name="Picq S."/>
            <person name="Vernygora O."/>
            <person name="Keeling C.I."/>
            <person name="Pinkney K."/>
            <person name="Doucet D."/>
            <person name="Wen F."/>
            <person name="Johnston J.S."/>
            <person name="Maaroufi H."/>
            <person name="Boyle B."/>
            <person name="Laroche J."/>
            <person name="Dewar K."/>
            <person name="Juretic N."/>
            <person name="Blackburn G."/>
            <person name="Nisole A."/>
            <person name="Brunet B."/>
            <person name="Brandao M."/>
            <person name="Lumley L."/>
            <person name="Duan J."/>
            <person name="Quan G."/>
            <person name="Lucarotti C.J."/>
            <person name="Roe A.D."/>
            <person name="Sperling F.A.H."/>
            <person name="Levesque R.C."/>
            <person name="Cusson M."/>
        </authorList>
    </citation>
    <scope>NUCLEOTIDE SEQUENCE [LARGE SCALE GENOMIC DNA]</scope>
    <source>
        <strain evidence="1">Glfc:IPQL:Cfum</strain>
    </source>
</reference>
<dbReference type="EMBL" id="CM046109">
    <property type="protein sequence ID" value="KAI8441743.1"/>
    <property type="molecule type" value="Genomic_DNA"/>
</dbReference>
<name>A0ACC0KZG3_CHOFU</name>
<proteinExistence type="predicted"/>
<keyword evidence="2" id="KW-1185">Reference proteome</keyword>
<organism evidence="1 2">
    <name type="scientific">Choristoneura fumiferana</name>
    <name type="common">Spruce budworm moth</name>
    <name type="synonym">Archips fumiferana</name>
    <dbReference type="NCBI Taxonomy" id="7141"/>
    <lineage>
        <taxon>Eukaryota</taxon>
        <taxon>Metazoa</taxon>
        <taxon>Ecdysozoa</taxon>
        <taxon>Arthropoda</taxon>
        <taxon>Hexapoda</taxon>
        <taxon>Insecta</taxon>
        <taxon>Pterygota</taxon>
        <taxon>Neoptera</taxon>
        <taxon>Endopterygota</taxon>
        <taxon>Lepidoptera</taxon>
        <taxon>Glossata</taxon>
        <taxon>Ditrysia</taxon>
        <taxon>Tortricoidea</taxon>
        <taxon>Tortricidae</taxon>
        <taxon>Tortricinae</taxon>
        <taxon>Choristoneura</taxon>
    </lineage>
</organism>
<protein>
    <submittedName>
        <fullName evidence="1">Uncharacterized protein</fullName>
    </submittedName>
</protein>
<evidence type="ECO:0000313" key="2">
    <source>
        <dbReference type="Proteomes" id="UP001064048"/>
    </source>
</evidence>
<sequence length="764" mass="84754">MSSSGAVLLEARPFRPFKSSEEYLYAMKEDLAEWLTILYPELRINADNFLDRLDTGVALCRHANAVRDSARLILDAPAPESEDAFTLAKALRSRPPVNMLPAAKAGTFFARDNLSNFIDWCRRALGILECLLFETDDLCLRKNEKHVVLCLLEVARKGAVLGMPAPLLVQMEKQIERELAGEELRPDDPALGLVPSGPQPQLVTNDLRSLDERVRDLVERCSCPTQFPMVRVSEGKYRIGDTRLLIFVRILRSHVMVRVGGGWDTLAHYLDKHDPCRCRAQHRTSLSARLARPKQDLAGATVTYERPDAPASLPYQQKEPMSLQYNKFYNDEPKAAHYQSNNRLDAPTSLPYLGDLDREKSPSRRHLVPRANSPGRKSSSPDRRAKVVVSNHLVPTPHAVRNKSPRPVSPAPAAESASDNGSEVSDEGYRSLGVVAGSTQGSPSTKTTNRYSMHSQNSYDDAEFNERLDQDDGCHMDRERDDYVSLNTGLRRTGYADTFYGGKKPSSIDDKSNRGSPERIVVPESNNSPSMSLRASREPESPKKTIRSRQASRIPHSPVRARTPSRGNTPSPKHTANPVQTSPKLTPKLPPSSRNTWSGRTAPNQAKTKARPTIGADTFDNPNKSPKAKAKITPQTEAFKRNSPLRASSVTLRSPPNQKPLSPLLEHILRSTETAKDDAAVLEKMKEIIRTFSKGEDSLSRTSSKDSDYADFTSAWVMSDGKLERSTSTRQLAAPRKDPRNGASRIPAPVALGCRRSTSTSQFQ</sequence>
<accession>A0ACC0KZG3</accession>
<evidence type="ECO:0000313" key="1">
    <source>
        <dbReference type="EMBL" id="KAI8441743.1"/>
    </source>
</evidence>
<gene>
    <name evidence="1" type="ORF">MSG28_005441</name>
</gene>
<comment type="caution">
    <text evidence="1">The sequence shown here is derived from an EMBL/GenBank/DDBJ whole genome shotgun (WGS) entry which is preliminary data.</text>
</comment>